<accession>A0A841HHQ5</accession>
<dbReference type="AlphaFoldDB" id="A0A841HHQ5"/>
<reference evidence="1 2" key="1">
    <citation type="submission" date="2020-08" db="EMBL/GenBank/DDBJ databases">
        <title>Genomic Encyclopedia of Type Strains, Phase IV (KMG-IV): sequencing the most valuable type-strain genomes for metagenomic binning, comparative biology and taxonomic classification.</title>
        <authorList>
            <person name="Goeker M."/>
        </authorList>
    </citation>
    <scope>NUCLEOTIDE SEQUENCE [LARGE SCALE GENOMIC DNA]</scope>
    <source>
        <strain evidence="1 2">DSM 26723</strain>
    </source>
</reference>
<evidence type="ECO:0000313" key="1">
    <source>
        <dbReference type="EMBL" id="MBB6092507.1"/>
    </source>
</evidence>
<dbReference type="Proteomes" id="UP000588068">
    <property type="component" value="Unassembled WGS sequence"/>
</dbReference>
<organism evidence="1 2">
    <name type="scientific">Povalibacter uvarum</name>
    <dbReference type="NCBI Taxonomy" id="732238"/>
    <lineage>
        <taxon>Bacteria</taxon>
        <taxon>Pseudomonadati</taxon>
        <taxon>Pseudomonadota</taxon>
        <taxon>Gammaproteobacteria</taxon>
        <taxon>Steroidobacterales</taxon>
        <taxon>Steroidobacteraceae</taxon>
        <taxon>Povalibacter</taxon>
    </lineage>
</organism>
<sequence length="207" mass="22373">MSGNFTNGPGHDPLDRALASLPRDVAPSRDLWAGIRADIEATTPAVAPAPAAAPSHRWMRLAAGFLLVIASSVTTYVVTQRSAEEKIQLARESAQKQLLTTSTVDVKQASFGGQALLGAEYMRAREALDAEFQRQVATLPPVARAKLERNLADLRRTASEISATLAEYPNHPLLQELLLSTYQNELALLASVSHVSVPTLNQPETRL</sequence>
<evidence type="ECO:0000313" key="2">
    <source>
        <dbReference type="Proteomes" id="UP000588068"/>
    </source>
</evidence>
<dbReference type="EMBL" id="JACHHZ010000002">
    <property type="protein sequence ID" value="MBB6092507.1"/>
    <property type="molecule type" value="Genomic_DNA"/>
</dbReference>
<protein>
    <submittedName>
        <fullName evidence="1">Uncharacterized protein</fullName>
    </submittedName>
</protein>
<proteinExistence type="predicted"/>
<dbReference type="RefSeq" id="WP_184330303.1">
    <property type="nucleotide sequence ID" value="NZ_JACHHZ010000002.1"/>
</dbReference>
<name>A0A841HHQ5_9GAMM</name>
<comment type="caution">
    <text evidence="1">The sequence shown here is derived from an EMBL/GenBank/DDBJ whole genome shotgun (WGS) entry which is preliminary data.</text>
</comment>
<gene>
    <name evidence="1" type="ORF">HNQ60_001385</name>
</gene>
<keyword evidence="2" id="KW-1185">Reference proteome</keyword>